<feature type="chain" id="PRO_5045913720" description="Copper amine oxidase-like N-terminal domain-containing protein" evidence="1">
    <location>
        <begin position="28"/>
        <end position="299"/>
    </location>
</feature>
<dbReference type="InterPro" id="IPR036582">
    <property type="entry name" value="Mao_N_sf"/>
</dbReference>
<dbReference type="Gene3D" id="3.30.457.10">
    <property type="entry name" value="Copper amine oxidase-like, N-terminal domain"/>
    <property type="match status" value="1"/>
</dbReference>
<dbReference type="RefSeq" id="WP_210090059.1">
    <property type="nucleotide sequence ID" value="NZ_JAGGKG010000015.1"/>
</dbReference>
<name>A0ABS4FV59_9BACL</name>
<evidence type="ECO:0000256" key="1">
    <source>
        <dbReference type="SAM" id="SignalP"/>
    </source>
</evidence>
<accession>A0ABS4FV59</accession>
<dbReference type="InterPro" id="IPR012854">
    <property type="entry name" value="Cu_amine_oxidase-like_N"/>
</dbReference>
<evidence type="ECO:0000313" key="3">
    <source>
        <dbReference type="EMBL" id="MBP1906466.1"/>
    </source>
</evidence>
<keyword evidence="4" id="KW-1185">Reference proteome</keyword>
<feature type="signal peptide" evidence="1">
    <location>
        <begin position="1"/>
        <end position="27"/>
    </location>
</feature>
<feature type="domain" description="Copper amine oxidase-like N-terminal" evidence="2">
    <location>
        <begin position="48"/>
        <end position="150"/>
    </location>
</feature>
<keyword evidence="1" id="KW-0732">Signal</keyword>
<comment type="caution">
    <text evidence="3">The sequence shown here is derived from an EMBL/GenBank/DDBJ whole genome shotgun (WGS) entry which is preliminary data.</text>
</comment>
<sequence>MNNKTKKLTLFLAFLLTFILSMTPVLSVSAAKNTAPIPTTKSVPRLMINGYYVVYTHPVAPYMDKKSRLMIPLEAIAEMLGMEYSFDKKEKSMTVSRDNKTLTFYAGKEQYKVGTEMLDWDAEPALQKGTYYVPLRLLINMFQLDVSNKNGLIAIQDEKAFTTGRYTYILDDDRFGIQRSTNNNAIQPTSFQFSGSRDIKGNPNKWWRYNIQFEIKNISGKNIVADEEDFHPIYFYTEGFQFHNDDPLWIKKWKNKDRKRYAMGKDKTIKVKEKIEQADKGQLEVVLAIGRTLEPYIIK</sequence>
<organism evidence="3 4">
    <name type="scientific">Paenibacillus turicensis</name>
    <dbReference type="NCBI Taxonomy" id="160487"/>
    <lineage>
        <taxon>Bacteria</taxon>
        <taxon>Bacillati</taxon>
        <taxon>Bacillota</taxon>
        <taxon>Bacilli</taxon>
        <taxon>Bacillales</taxon>
        <taxon>Paenibacillaceae</taxon>
        <taxon>Paenibacillus</taxon>
    </lineage>
</organism>
<dbReference type="EMBL" id="JAGGKG010000015">
    <property type="protein sequence ID" value="MBP1906466.1"/>
    <property type="molecule type" value="Genomic_DNA"/>
</dbReference>
<dbReference type="Proteomes" id="UP001519272">
    <property type="component" value="Unassembled WGS sequence"/>
</dbReference>
<dbReference type="SUPFAM" id="SSF55383">
    <property type="entry name" value="Copper amine oxidase, domain N"/>
    <property type="match status" value="1"/>
</dbReference>
<dbReference type="Pfam" id="PF07833">
    <property type="entry name" value="Cu_amine_oxidN1"/>
    <property type="match status" value="1"/>
</dbReference>
<reference evidence="3 4" key="1">
    <citation type="submission" date="2021-03" db="EMBL/GenBank/DDBJ databases">
        <title>Genomic Encyclopedia of Type Strains, Phase IV (KMG-IV): sequencing the most valuable type-strain genomes for metagenomic binning, comparative biology and taxonomic classification.</title>
        <authorList>
            <person name="Goeker M."/>
        </authorList>
    </citation>
    <scope>NUCLEOTIDE SEQUENCE [LARGE SCALE GENOMIC DNA]</scope>
    <source>
        <strain evidence="3 4">DSM 14349</strain>
    </source>
</reference>
<evidence type="ECO:0000259" key="2">
    <source>
        <dbReference type="Pfam" id="PF07833"/>
    </source>
</evidence>
<gene>
    <name evidence="3" type="ORF">J2Z32_003116</name>
</gene>
<proteinExistence type="predicted"/>
<evidence type="ECO:0000313" key="4">
    <source>
        <dbReference type="Proteomes" id="UP001519272"/>
    </source>
</evidence>
<protein>
    <recommendedName>
        <fullName evidence="2">Copper amine oxidase-like N-terminal domain-containing protein</fullName>
    </recommendedName>
</protein>